<evidence type="ECO:0000313" key="6">
    <source>
        <dbReference type="EMBL" id="MCY1005453.1"/>
    </source>
</evidence>
<feature type="chain" id="PRO_5040735026" evidence="4">
    <location>
        <begin position="19"/>
        <end position="627"/>
    </location>
</feature>
<dbReference type="Gene3D" id="3.10.100.10">
    <property type="entry name" value="Mannose-Binding Protein A, subunit A"/>
    <property type="match status" value="1"/>
</dbReference>
<dbReference type="InterPro" id="IPR016186">
    <property type="entry name" value="C-type_lectin-like/link_sf"/>
</dbReference>
<keyword evidence="7" id="KW-1185">Reference proteome</keyword>
<keyword evidence="1 4" id="KW-0732">Signal</keyword>
<dbReference type="InterPro" id="IPR011448">
    <property type="entry name" value="DUF1554"/>
</dbReference>
<evidence type="ECO:0000256" key="2">
    <source>
        <dbReference type="ARBA" id="ARBA00022737"/>
    </source>
</evidence>
<reference evidence="6" key="1">
    <citation type="submission" date="2022-11" db="EMBL/GenBank/DDBJ databases">
        <title>Minimal conservation of predation-associated metabolite biosynthetic gene clusters underscores biosynthetic potential of Myxococcota including descriptions for ten novel species: Archangium lansinium sp. nov., Myxococcus landrumus sp. nov., Nannocystis bai.</title>
        <authorList>
            <person name="Ahearne A."/>
            <person name="Stevens C."/>
            <person name="Phillips K."/>
        </authorList>
    </citation>
    <scope>NUCLEOTIDE SEQUENCE</scope>
    <source>
        <strain evidence="6">Na p29</strain>
    </source>
</reference>
<name>A0A9X3EJX8_9BACT</name>
<feature type="domain" description="DUF1554" evidence="5">
    <location>
        <begin position="472"/>
        <end position="596"/>
    </location>
</feature>
<evidence type="ECO:0000256" key="1">
    <source>
        <dbReference type="ARBA" id="ARBA00022729"/>
    </source>
</evidence>
<dbReference type="RefSeq" id="WP_267767132.1">
    <property type="nucleotide sequence ID" value="NZ_JAPNKE010000002.1"/>
</dbReference>
<dbReference type="Pfam" id="PF13948">
    <property type="entry name" value="DUF4215"/>
    <property type="match status" value="2"/>
</dbReference>
<proteinExistence type="predicted"/>
<keyword evidence="3" id="KW-1015">Disulfide bond</keyword>
<dbReference type="Proteomes" id="UP001150924">
    <property type="component" value="Unassembled WGS sequence"/>
</dbReference>
<feature type="signal peptide" evidence="4">
    <location>
        <begin position="1"/>
        <end position="18"/>
    </location>
</feature>
<dbReference type="InterPro" id="IPR011936">
    <property type="entry name" value="Myxo_disulph_rpt"/>
</dbReference>
<evidence type="ECO:0000256" key="4">
    <source>
        <dbReference type="SAM" id="SignalP"/>
    </source>
</evidence>
<comment type="caution">
    <text evidence="6">The sequence shown here is derived from an EMBL/GenBank/DDBJ whole genome shotgun (WGS) entry which is preliminary data.</text>
</comment>
<dbReference type="Pfam" id="PF07588">
    <property type="entry name" value="DUF1554"/>
    <property type="match status" value="1"/>
</dbReference>
<accession>A0A9X3EJX8</accession>
<evidence type="ECO:0000259" key="5">
    <source>
        <dbReference type="Pfam" id="PF07588"/>
    </source>
</evidence>
<sequence>MSLKIVPPPLTISSLALATLLLGPACDSAVEITVHVEVPAAPGVCGDGALQPGEQCDDDIDNGPGARCLASCMLNVCGDGDVGPEEACDDGAGNGDEAACKLDCTFNVCGDGMVGPMEGCDDANEVDDDACSNECVAASCGDGVVQAPEVCDDGDDDDTDACTSACVAAACGDGVVQPDNGEGCDDGEDNAENGDCTLSCEPAACGDGRLHDAGSGAEACDYGPENGTGSACSGECKFNVCGDGYVGEGEACDDGNTLDGDGCVADCTLETCGNGEVDAGEQCDDGKDGDWLDECTEWCTSPSCGDGLASWGVGEACDVGPNNEELGACTPACQMAYCGDGYLWIGAEACDEGENNGPEGACASDCTLPDCGDGVLDPLEECDDADDDDFDGCTARCRLPVCGDGIAQAGEECDWGPYGGNWLECTQSCQFAACGDGVLWLDEEACDDGNTLDGDLCNADCTVPRRVFVTSATYTGDLGGIEGAAAKCQERADAAGLGGVWRAWLATPTTAVWQHIDDSQAGYARVDGADVAGSMYELFQGTLAAPIAVDEWGTPLGQFAVWTGMNANLTAATEHCASWTDAGSTPTAKGRVGRTTATDSRWVDEGAAKAASCASKRRLYCFEQLEE</sequence>
<dbReference type="SUPFAM" id="SSF56436">
    <property type="entry name" value="C-type lectin-like"/>
    <property type="match status" value="1"/>
</dbReference>
<organism evidence="6 7">
    <name type="scientific">Nannocystis pusilla</name>
    <dbReference type="NCBI Taxonomy" id="889268"/>
    <lineage>
        <taxon>Bacteria</taxon>
        <taxon>Pseudomonadati</taxon>
        <taxon>Myxococcota</taxon>
        <taxon>Polyangia</taxon>
        <taxon>Nannocystales</taxon>
        <taxon>Nannocystaceae</taxon>
        <taxon>Nannocystis</taxon>
    </lineage>
</organism>
<dbReference type="EMBL" id="JAPNKE010000002">
    <property type="protein sequence ID" value="MCY1005453.1"/>
    <property type="molecule type" value="Genomic_DNA"/>
</dbReference>
<keyword evidence="2" id="KW-0677">Repeat</keyword>
<dbReference type="AlphaFoldDB" id="A0A9X3EJX8"/>
<protein>
    <submittedName>
        <fullName evidence="6">DUF4215 domain-containing protein</fullName>
    </submittedName>
</protein>
<dbReference type="NCBIfam" id="TIGR02232">
    <property type="entry name" value="myxo_disulf_rpt"/>
    <property type="match status" value="4"/>
</dbReference>
<evidence type="ECO:0000313" key="7">
    <source>
        <dbReference type="Proteomes" id="UP001150924"/>
    </source>
</evidence>
<dbReference type="InterPro" id="IPR016187">
    <property type="entry name" value="CTDL_fold"/>
</dbReference>
<evidence type="ECO:0000256" key="3">
    <source>
        <dbReference type="ARBA" id="ARBA00023157"/>
    </source>
</evidence>
<gene>
    <name evidence="6" type="ORF">OV079_07685</name>
</gene>